<dbReference type="EMBL" id="BTGU01000012">
    <property type="protein sequence ID" value="GMN41300.1"/>
    <property type="molecule type" value="Genomic_DNA"/>
</dbReference>
<comment type="caution">
    <text evidence="1">The sequence shown here is derived from an EMBL/GenBank/DDBJ whole genome shotgun (WGS) entry which is preliminary data.</text>
</comment>
<evidence type="ECO:0000313" key="1">
    <source>
        <dbReference type="EMBL" id="GMN41300.1"/>
    </source>
</evidence>
<accession>A0AA87ZX53</accession>
<name>A0AA87ZX53_FICCA</name>
<reference evidence="1" key="1">
    <citation type="submission" date="2023-07" db="EMBL/GenBank/DDBJ databases">
        <title>draft genome sequence of fig (Ficus carica).</title>
        <authorList>
            <person name="Takahashi T."/>
            <person name="Nishimura K."/>
        </authorList>
    </citation>
    <scope>NUCLEOTIDE SEQUENCE</scope>
</reference>
<sequence>MNINGQNHKYLIHRVEQKTVAVEDSGEVGVEVGVEGDDLGDVAVELLDKSDVLAHVVRDPRLVVLVHLLYQRPVPIQHRLHLPEALVEPLPHLRISFLPALLCSGGGAFRQVPAVFHVLDCRLAAAVAGATAVAEAEEE</sequence>
<proteinExistence type="predicted"/>
<dbReference type="Proteomes" id="UP001187192">
    <property type="component" value="Unassembled WGS sequence"/>
</dbReference>
<protein>
    <submittedName>
        <fullName evidence="1">Uncharacterized protein</fullName>
    </submittedName>
</protein>
<keyword evidence="2" id="KW-1185">Reference proteome</keyword>
<gene>
    <name evidence="1" type="ORF">TIFTF001_010523</name>
</gene>
<dbReference type="AlphaFoldDB" id="A0AA87ZX53"/>
<evidence type="ECO:0000313" key="2">
    <source>
        <dbReference type="Proteomes" id="UP001187192"/>
    </source>
</evidence>
<organism evidence="1 2">
    <name type="scientific">Ficus carica</name>
    <name type="common">Common fig</name>
    <dbReference type="NCBI Taxonomy" id="3494"/>
    <lineage>
        <taxon>Eukaryota</taxon>
        <taxon>Viridiplantae</taxon>
        <taxon>Streptophyta</taxon>
        <taxon>Embryophyta</taxon>
        <taxon>Tracheophyta</taxon>
        <taxon>Spermatophyta</taxon>
        <taxon>Magnoliopsida</taxon>
        <taxon>eudicotyledons</taxon>
        <taxon>Gunneridae</taxon>
        <taxon>Pentapetalae</taxon>
        <taxon>rosids</taxon>
        <taxon>fabids</taxon>
        <taxon>Rosales</taxon>
        <taxon>Moraceae</taxon>
        <taxon>Ficeae</taxon>
        <taxon>Ficus</taxon>
    </lineage>
</organism>